<sequence length="214" mass="23767">MKLYYLPAACSLAPHIVINELGLAATLVKVDHRTHRTVDGEDYLQVNPLGYVPALALDDGSVLREGAAILQFLADQHPASALAPPNGTLARYHLQEWLSFLATEIHKGFIPLLYATAAGKYVDTARPKLAQRFAWIDAQLAERAYLTGDTFSIADAYLFALVGWGQATWLTSYYKADIHFDALTNLQRWYQRVQARPSVRAALEREGLTRPAVT</sequence>
<dbReference type="CDD" id="cd03188">
    <property type="entry name" value="GST_C_Beta"/>
    <property type="match status" value="1"/>
</dbReference>
<dbReference type="SUPFAM" id="SSF47616">
    <property type="entry name" value="GST C-terminal domain-like"/>
    <property type="match status" value="1"/>
</dbReference>
<dbReference type="SFLD" id="SFLDG01150">
    <property type="entry name" value="Main.1:_Beta-like"/>
    <property type="match status" value="1"/>
</dbReference>
<dbReference type="NCBIfam" id="NF007831">
    <property type="entry name" value="PRK10542.1"/>
    <property type="match status" value="1"/>
</dbReference>
<dbReference type="CDD" id="cd03057">
    <property type="entry name" value="GST_N_Beta"/>
    <property type="match status" value="1"/>
</dbReference>
<dbReference type="Gene3D" id="3.40.30.10">
    <property type="entry name" value="Glutaredoxin"/>
    <property type="match status" value="1"/>
</dbReference>
<proteinExistence type="predicted"/>
<protein>
    <submittedName>
        <fullName evidence="3">Glutathione transferase GstA</fullName>
        <ecNumber evidence="3">2.5.1.18</ecNumber>
    </submittedName>
</protein>
<dbReference type="SFLD" id="SFLDG00358">
    <property type="entry name" value="Main_(cytGST)"/>
    <property type="match status" value="1"/>
</dbReference>
<dbReference type="EC" id="2.5.1.18" evidence="3"/>
<evidence type="ECO:0000313" key="3">
    <source>
        <dbReference type="EMBL" id="MFG6108872.1"/>
    </source>
</evidence>
<keyword evidence="4" id="KW-1185">Reference proteome</keyword>
<dbReference type="EMBL" id="JBHGCJ010000003">
    <property type="protein sequence ID" value="MFG6108872.1"/>
    <property type="molecule type" value="Genomic_DNA"/>
</dbReference>
<dbReference type="PROSITE" id="PS50405">
    <property type="entry name" value="GST_CTER"/>
    <property type="match status" value="1"/>
</dbReference>
<dbReference type="GO" id="GO:0004364">
    <property type="term" value="F:glutathione transferase activity"/>
    <property type="evidence" value="ECO:0007669"/>
    <property type="project" value="UniProtKB-EC"/>
</dbReference>
<dbReference type="Pfam" id="PF13409">
    <property type="entry name" value="GST_N_2"/>
    <property type="match status" value="1"/>
</dbReference>
<dbReference type="InterPro" id="IPR040079">
    <property type="entry name" value="Glutathione_S-Trfase"/>
</dbReference>
<accession>A0ABW7CV83</accession>
<dbReference type="Pfam" id="PF00043">
    <property type="entry name" value="GST_C"/>
    <property type="match status" value="1"/>
</dbReference>
<dbReference type="InterPro" id="IPR036249">
    <property type="entry name" value="Thioredoxin-like_sf"/>
</dbReference>
<dbReference type="SUPFAM" id="SSF52833">
    <property type="entry name" value="Thioredoxin-like"/>
    <property type="match status" value="1"/>
</dbReference>
<evidence type="ECO:0000259" key="2">
    <source>
        <dbReference type="PROSITE" id="PS50405"/>
    </source>
</evidence>
<feature type="domain" description="GST C-terminal" evidence="2">
    <location>
        <begin position="87"/>
        <end position="214"/>
    </location>
</feature>
<comment type="caution">
    <text evidence="3">The sequence shown here is derived from an EMBL/GenBank/DDBJ whole genome shotgun (WGS) entry which is preliminary data.</text>
</comment>
<dbReference type="InterPro" id="IPR004045">
    <property type="entry name" value="Glutathione_S-Trfase_N"/>
</dbReference>
<keyword evidence="3" id="KW-0808">Transferase</keyword>
<gene>
    <name evidence="3" type="primary">gstA</name>
    <name evidence="3" type="ORF">ACEU0G_002866</name>
</gene>
<reference evidence="3 4" key="1">
    <citation type="submission" date="2024-09" db="EMBL/GenBank/DDBJ databases">
        <authorList>
            <consortium name="All-Russian atlas of soil microorganisms"/>
            <consortium name="as a basis for the search for new antimicrobial producers and enzymes with unique properties"/>
            <person name="Sokolova E.A."/>
            <person name="Voronina E.N."/>
        </authorList>
    </citation>
    <scope>NUCLEOTIDE SEQUENCE [LARGE SCALE GENOMIC DNA]</scope>
    <source>
        <strain evidence="3 4">AF-22b-331.1</strain>
    </source>
</reference>
<feature type="domain" description="GST N-terminal" evidence="1">
    <location>
        <begin position="1"/>
        <end position="81"/>
    </location>
</feature>
<dbReference type="PANTHER" id="PTHR44051:SF8">
    <property type="entry name" value="GLUTATHIONE S-TRANSFERASE GSTA"/>
    <property type="match status" value="1"/>
</dbReference>
<evidence type="ECO:0000313" key="4">
    <source>
        <dbReference type="Proteomes" id="UP001605261"/>
    </source>
</evidence>
<dbReference type="InterPro" id="IPR010987">
    <property type="entry name" value="Glutathione-S-Trfase_C-like"/>
</dbReference>
<dbReference type="SFLD" id="SFLDS00019">
    <property type="entry name" value="Glutathione_Transferase_(cytos"/>
    <property type="match status" value="1"/>
</dbReference>
<dbReference type="InterPro" id="IPR036282">
    <property type="entry name" value="Glutathione-S-Trfase_C_sf"/>
</dbReference>
<dbReference type="RefSeq" id="WP_394162309.1">
    <property type="nucleotide sequence ID" value="NZ_JBHGCJ010000003.1"/>
</dbReference>
<dbReference type="Gene3D" id="1.20.1050.10">
    <property type="match status" value="1"/>
</dbReference>
<evidence type="ECO:0000259" key="1">
    <source>
        <dbReference type="PROSITE" id="PS50404"/>
    </source>
</evidence>
<name>A0ABW7CV83_9GAMM</name>
<dbReference type="Proteomes" id="UP001605261">
    <property type="component" value="Unassembled WGS sequence"/>
</dbReference>
<dbReference type="PROSITE" id="PS50404">
    <property type="entry name" value="GST_NTER"/>
    <property type="match status" value="1"/>
</dbReference>
<dbReference type="InterPro" id="IPR004046">
    <property type="entry name" value="GST_C"/>
</dbReference>
<organism evidence="3 4">
    <name type="scientific">Stenotrophomonas nematodicola</name>
    <dbReference type="NCBI Taxonomy" id="2656746"/>
    <lineage>
        <taxon>Bacteria</taxon>
        <taxon>Pseudomonadati</taxon>
        <taxon>Pseudomonadota</taxon>
        <taxon>Gammaproteobacteria</taxon>
        <taxon>Lysobacterales</taxon>
        <taxon>Lysobacteraceae</taxon>
        <taxon>Stenotrophomonas</taxon>
    </lineage>
</organism>
<dbReference type="PANTHER" id="PTHR44051">
    <property type="entry name" value="GLUTATHIONE S-TRANSFERASE-RELATED"/>
    <property type="match status" value="1"/>
</dbReference>